<dbReference type="InterPro" id="IPR010233">
    <property type="entry name" value="UbiG_MeTrfase"/>
</dbReference>
<proteinExistence type="inferred from homology"/>
<keyword evidence="4 5" id="KW-0949">S-adenosyl-L-methionine</keyword>
<evidence type="ECO:0000313" key="6">
    <source>
        <dbReference type="Proteomes" id="UP000046393"/>
    </source>
</evidence>
<name>A0A0N5AH74_9BILA</name>
<dbReference type="UniPathway" id="UPA00232"/>
<feature type="binding site" evidence="5">
    <location>
        <position position="209"/>
    </location>
    <ligand>
        <name>S-adenosyl-L-methionine</name>
        <dbReference type="ChEBI" id="CHEBI:59789"/>
    </ligand>
</feature>
<dbReference type="HAMAP" id="MF_00472">
    <property type="entry name" value="UbiG"/>
    <property type="match status" value="1"/>
</dbReference>
<reference evidence="7" key="1">
    <citation type="submission" date="2017-02" db="UniProtKB">
        <authorList>
            <consortium name="WormBaseParasite"/>
        </authorList>
    </citation>
    <scope>IDENTIFICATION</scope>
</reference>
<keyword evidence="6" id="KW-1185">Reference proteome</keyword>
<keyword evidence="2 5" id="KW-0808">Transferase</keyword>
<dbReference type="GO" id="GO:0032259">
    <property type="term" value="P:methylation"/>
    <property type="evidence" value="ECO:0007669"/>
    <property type="project" value="UniProtKB-KW"/>
</dbReference>
<dbReference type="CDD" id="cd02440">
    <property type="entry name" value="AdoMet_MTases"/>
    <property type="match status" value="1"/>
</dbReference>
<feature type="binding site" evidence="5">
    <location>
        <position position="92"/>
    </location>
    <ligand>
        <name>S-adenosyl-L-methionine</name>
        <dbReference type="ChEBI" id="CHEBI:59789"/>
    </ligand>
</feature>
<comment type="similarity">
    <text evidence="5">Belongs to the class I-like SAM-binding methyltransferase superfamily. UbiG/COQ3 family.</text>
</comment>
<dbReference type="NCBIfam" id="TIGR01983">
    <property type="entry name" value="UbiG"/>
    <property type="match status" value="1"/>
</dbReference>
<dbReference type="PANTHER" id="PTHR43464:SF19">
    <property type="entry name" value="UBIQUINONE BIOSYNTHESIS O-METHYLTRANSFERASE, MITOCHONDRIAL"/>
    <property type="match status" value="1"/>
</dbReference>
<dbReference type="Pfam" id="PF13489">
    <property type="entry name" value="Methyltransf_23"/>
    <property type="match status" value="1"/>
</dbReference>
<comment type="catalytic activity">
    <reaction evidence="5">
        <text>a 3,4-dihydroxy-5-(all-trans-polyprenyl)benzoate + S-adenosyl-L-methionine = a 4-hydroxy-3-methoxy-5-(all-trans-polyprenyl)benzoate + S-adenosyl-L-homocysteine + H(+)</text>
        <dbReference type="Rhea" id="RHEA:44452"/>
        <dbReference type="Rhea" id="RHEA-COMP:10930"/>
        <dbReference type="Rhea" id="RHEA-COMP:10931"/>
        <dbReference type="ChEBI" id="CHEBI:15378"/>
        <dbReference type="ChEBI" id="CHEBI:57856"/>
        <dbReference type="ChEBI" id="CHEBI:59789"/>
        <dbReference type="ChEBI" id="CHEBI:64694"/>
        <dbReference type="ChEBI" id="CHEBI:84443"/>
        <dbReference type="EC" id="2.1.1.114"/>
    </reaction>
</comment>
<keyword evidence="5" id="KW-0472">Membrane</keyword>
<dbReference type="WBParaSite" id="SMUV_0000371601-mRNA-1">
    <property type="protein sequence ID" value="SMUV_0000371601-mRNA-1"/>
    <property type="gene ID" value="SMUV_0000371601"/>
</dbReference>
<keyword evidence="5" id="KW-0479">Metal-binding</keyword>
<dbReference type="Gene3D" id="3.40.50.150">
    <property type="entry name" value="Vaccinia Virus protein VP39"/>
    <property type="match status" value="1"/>
</dbReference>
<dbReference type="GO" id="GO:0061542">
    <property type="term" value="F:3-demethylubiquinol 3-O-methyltransferase activity"/>
    <property type="evidence" value="ECO:0007669"/>
    <property type="project" value="UniProtKB-UniRule"/>
</dbReference>
<comment type="catalytic activity">
    <reaction evidence="5">
        <text>a 3-demethylubiquinol + S-adenosyl-L-methionine = a ubiquinol + S-adenosyl-L-homocysteine + H(+)</text>
        <dbReference type="Rhea" id="RHEA:44380"/>
        <dbReference type="Rhea" id="RHEA-COMP:9566"/>
        <dbReference type="Rhea" id="RHEA-COMP:10914"/>
        <dbReference type="ChEBI" id="CHEBI:15378"/>
        <dbReference type="ChEBI" id="CHEBI:17976"/>
        <dbReference type="ChEBI" id="CHEBI:57856"/>
        <dbReference type="ChEBI" id="CHEBI:59789"/>
        <dbReference type="ChEBI" id="CHEBI:84422"/>
        <dbReference type="EC" id="2.1.1.64"/>
    </reaction>
</comment>
<comment type="cofactor">
    <cofactor evidence="5">
        <name>Mg(2+)</name>
        <dbReference type="ChEBI" id="CHEBI:18420"/>
    </cofactor>
</comment>
<keyword evidence="5" id="KW-0460">Magnesium</keyword>
<keyword evidence="1 5" id="KW-0489">Methyltransferase</keyword>
<dbReference type="GO" id="GO:0031314">
    <property type="term" value="C:extrinsic component of mitochondrial inner membrane"/>
    <property type="evidence" value="ECO:0007669"/>
    <property type="project" value="UniProtKB-UniRule"/>
</dbReference>
<dbReference type="GO" id="GO:0120537">
    <property type="term" value="F:3-demethylubiquinone 3-O-methyltransferase activity"/>
    <property type="evidence" value="ECO:0007669"/>
    <property type="project" value="RHEA"/>
</dbReference>
<evidence type="ECO:0000256" key="2">
    <source>
        <dbReference type="ARBA" id="ARBA00022679"/>
    </source>
</evidence>
<comment type="subunit">
    <text evidence="5">Component of a multi-subunit COQ enzyme complex.</text>
</comment>
<protein>
    <recommendedName>
        <fullName evidence="5">Ubiquinone biosynthesis O-methyltransferase, mitochondrial</fullName>
    </recommendedName>
    <alternativeName>
        <fullName evidence="5">3-demethylubiquinol 3-O-methyltransferase</fullName>
        <ecNumber evidence="5">2.1.1.64</ecNumber>
    </alternativeName>
    <alternativeName>
        <fullName evidence="5">3-demethylubiquinone 3-O-methyltransferase</fullName>
        <ecNumber evidence="5">2.1.1.-</ecNumber>
    </alternativeName>
    <alternativeName>
        <fullName evidence="5">Polyprenyldihydroxybenzoate methyltransferase</fullName>
        <ecNumber evidence="5">2.1.1.114</ecNumber>
    </alternativeName>
</protein>
<organism evidence="6 7">
    <name type="scientific">Syphacia muris</name>
    <dbReference type="NCBI Taxonomy" id="451379"/>
    <lineage>
        <taxon>Eukaryota</taxon>
        <taxon>Metazoa</taxon>
        <taxon>Ecdysozoa</taxon>
        <taxon>Nematoda</taxon>
        <taxon>Chromadorea</taxon>
        <taxon>Rhabditida</taxon>
        <taxon>Spirurina</taxon>
        <taxon>Oxyuridomorpha</taxon>
        <taxon>Oxyuroidea</taxon>
        <taxon>Oxyuridae</taxon>
        <taxon>Syphacia</taxon>
    </lineage>
</organism>
<comment type="catalytic activity">
    <reaction evidence="5">
        <text>a 3-demethylubiquinone + S-adenosyl-L-methionine = a ubiquinone + S-adenosyl-L-homocysteine</text>
        <dbReference type="Rhea" id="RHEA:81215"/>
        <dbReference type="Rhea" id="RHEA-COMP:9565"/>
        <dbReference type="Rhea" id="RHEA-COMP:19654"/>
        <dbReference type="ChEBI" id="CHEBI:16389"/>
        <dbReference type="ChEBI" id="CHEBI:57856"/>
        <dbReference type="ChEBI" id="CHEBI:59789"/>
        <dbReference type="ChEBI" id="CHEBI:231825"/>
    </reaction>
</comment>
<evidence type="ECO:0000256" key="1">
    <source>
        <dbReference type="ARBA" id="ARBA00022603"/>
    </source>
</evidence>
<keyword evidence="5" id="KW-0496">Mitochondrion</keyword>
<comment type="function">
    <text evidence="5">O-methyltransferase required for two non-consecutive steps during ubiquinone biosynthesis. Catalyzes the 2 O-methylation of 3,4-dihydroxy-5-(all-trans-polyprenyl)benzoic acid into 4-hydroxy-3-methoxy-5-(all-trans-polyprenyl)benzoic acid. Also catalyzes the last step of ubiquinone biosynthesis by mediating methylation of 3-demethylubiquinone into ubiquinone. Also able to mediate the methylation of 3-demethylubiquinol into ubiquinol.</text>
</comment>
<dbReference type="InterPro" id="IPR029063">
    <property type="entry name" value="SAM-dependent_MTases_sf"/>
</dbReference>
<evidence type="ECO:0000256" key="5">
    <source>
        <dbReference type="HAMAP-Rule" id="MF_03190"/>
    </source>
</evidence>
<feature type="binding site" evidence="5">
    <location>
        <position position="213"/>
    </location>
    <ligand>
        <name>Mg(2+)</name>
        <dbReference type="ChEBI" id="CHEBI:18420"/>
    </ligand>
</feature>
<sequence>MVQQRKAPTTWWDYGFQDMPLPVFRMLIKKEFMKNAHIKDIRVIDRMVEEAKQSDAKSSVNEEEMKRFQQLSADWLLEESSFKSLYSLNKLRVPWIVKALSTCNYKHGEASYKYLQSLRPESNSTVVYPLRGRRIVDVACGGGILSVALARLGACVSAIDASPEAVQSTKQVIDVLLKRNTVGSVTVQHSTVEDFAKEHANNFDAVVASEVIEHVNNLDVFLKSCIDLGRNNALIFITTINKTILSKIFAIHFAEDILRIVPSGVHDWAKFVKPNNLHELFEKNSCRVCFTHGLSYNPFTNKWTWCNNPAVNYAMMARKLDNFS</sequence>
<dbReference type="AlphaFoldDB" id="A0A0N5AH74"/>
<evidence type="ECO:0000256" key="4">
    <source>
        <dbReference type="ARBA" id="ARBA00022691"/>
    </source>
</evidence>
<dbReference type="SUPFAM" id="SSF53335">
    <property type="entry name" value="S-adenosyl-L-methionine-dependent methyltransferases"/>
    <property type="match status" value="1"/>
</dbReference>
<comment type="pathway">
    <text evidence="5">Cofactor biosynthesis; ubiquinone biosynthesis.</text>
</comment>
<feature type="binding site" evidence="5">
    <location>
        <position position="214"/>
    </location>
    <ligand>
        <name>Mg(2+)</name>
        <dbReference type="ChEBI" id="CHEBI:18420"/>
    </ligand>
</feature>
<dbReference type="EC" id="2.1.1.64" evidence="5"/>
<comment type="caution">
    <text evidence="5">Lacks conserved residue(s) required for the propagation of feature annotation.</text>
</comment>
<evidence type="ECO:0000313" key="7">
    <source>
        <dbReference type="WBParaSite" id="SMUV_0000371601-mRNA-1"/>
    </source>
</evidence>
<dbReference type="EC" id="2.1.1.114" evidence="5"/>
<dbReference type="PANTHER" id="PTHR43464">
    <property type="entry name" value="METHYLTRANSFERASE"/>
    <property type="match status" value="1"/>
</dbReference>
<dbReference type="EC" id="2.1.1.-" evidence="5"/>
<feature type="binding site" evidence="5">
    <location>
        <position position="160"/>
    </location>
    <ligand>
        <name>S-adenosyl-L-methionine</name>
        <dbReference type="ChEBI" id="CHEBI:59789"/>
    </ligand>
</feature>
<dbReference type="GO" id="GO:0010420">
    <property type="term" value="F:polyprenyldihydroxybenzoate methyltransferase activity"/>
    <property type="evidence" value="ECO:0007669"/>
    <property type="project" value="UniProtKB-UniRule"/>
</dbReference>
<dbReference type="GO" id="GO:0046872">
    <property type="term" value="F:metal ion binding"/>
    <property type="evidence" value="ECO:0007669"/>
    <property type="project" value="UniProtKB-KW"/>
</dbReference>
<keyword evidence="5" id="KW-0999">Mitochondrion inner membrane</keyword>
<dbReference type="Proteomes" id="UP000046393">
    <property type="component" value="Unplaced"/>
</dbReference>
<dbReference type="STRING" id="451379.A0A0N5AH74"/>
<evidence type="ECO:0000256" key="3">
    <source>
        <dbReference type="ARBA" id="ARBA00022688"/>
    </source>
</evidence>
<feature type="binding site" evidence="5">
    <location>
        <position position="210"/>
    </location>
    <ligand>
        <name>Mg(2+)</name>
        <dbReference type="ChEBI" id="CHEBI:18420"/>
    </ligand>
</feature>
<comment type="subcellular location">
    <subcellularLocation>
        <location evidence="5">Mitochondrion inner membrane</location>
        <topology evidence="5">Peripheral membrane protein</topology>
        <orientation evidence="5">Matrix side</orientation>
    </subcellularLocation>
</comment>
<accession>A0A0N5AH74</accession>
<keyword evidence="3 5" id="KW-0831">Ubiquinone biosynthesis</keyword>